<dbReference type="PANTHER" id="PTHR11431:SF75">
    <property type="entry name" value="FERRITIN"/>
    <property type="match status" value="1"/>
</dbReference>
<reference evidence="11 12" key="1">
    <citation type="journal article" date="2021" name="Elife">
        <title>Chloroplast acquisition without the gene transfer in kleptoplastic sea slugs, Plakobranchus ocellatus.</title>
        <authorList>
            <person name="Maeda T."/>
            <person name="Takahashi S."/>
            <person name="Yoshida T."/>
            <person name="Shimamura S."/>
            <person name="Takaki Y."/>
            <person name="Nagai Y."/>
            <person name="Toyoda A."/>
            <person name="Suzuki Y."/>
            <person name="Arimoto A."/>
            <person name="Ishii H."/>
            <person name="Satoh N."/>
            <person name="Nishiyama T."/>
            <person name="Hasebe M."/>
            <person name="Maruyama T."/>
            <person name="Minagawa J."/>
            <person name="Obokata J."/>
            <person name="Shigenobu S."/>
        </authorList>
    </citation>
    <scope>NUCLEOTIDE SEQUENCE [LARGE SCALE GENOMIC DNA]</scope>
</reference>
<feature type="binding site" evidence="8">
    <location>
        <position position="23"/>
    </location>
    <ligand>
        <name>Fe cation</name>
        <dbReference type="ChEBI" id="CHEBI:24875"/>
        <label>1</label>
    </ligand>
</feature>
<dbReference type="InterPro" id="IPR009040">
    <property type="entry name" value="Ferritin-like_diiron"/>
</dbReference>
<dbReference type="GO" id="GO:0004322">
    <property type="term" value="F:ferroxidase activity"/>
    <property type="evidence" value="ECO:0007669"/>
    <property type="project" value="UniProtKB-EC"/>
</dbReference>
<keyword evidence="3 8" id="KW-0479">Metal-binding</keyword>
<dbReference type="InterPro" id="IPR012347">
    <property type="entry name" value="Ferritin-like"/>
</dbReference>
<evidence type="ECO:0000313" key="11">
    <source>
        <dbReference type="EMBL" id="GFN98629.1"/>
    </source>
</evidence>
<dbReference type="PROSITE" id="PS50905">
    <property type="entry name" value="FERRITIN_LIKE"/>
    <property type="match status" value="1"/>
</dbReference>
<dbReference type="GO" id="GO:0006826">
    <property type="term" value="P:iron ion transport"/>
    <property type="evidence" value="ECO:0007669"/>
    <property type="project" value="InterPro"/>
</dbReference>
<dbReference type="Proteomes" id="UP000735302">
    <property type="component" value="Unassembled WGS sequence"/>
</dbReference>
<dbReference type="InterPro" id="IPR009078">
    <property type="entry name" value="Ferritin-like_SF"/>
</dbReference>
<comment type="caution">
    <text evidence="11">The sequence shown here is derived from an EMBL/GenBank/DDBJ whole genome shotgun (WGS) entry which is preliminary data.</text>
</comment>
<feature type="binding site" evidence="8">
    <location>
        <position position="58"/>
    </location>
    <ligand>
        <name>Fe cation</name>
        <dbReference type="ChEBI" id="CHEBI:24875"/>
        <label>1</label>
    </ligand>
</feature>
<protein>
    <recommendedName>
        <fullName evidence="9">Ferritin</fullName>
        <ecNumber evidence="9">1.16.3.1</ecNumber>
    </recommendedName>
</protein>
<keyword evidence="2 9" id="KW-0409">Iron storage</keyword>
<keyword evidence="4 9" id="KW-0560">Oxidoreductase</keyword>
<dbReference type="InterPro" id="IPR008331">
    <property type="entry name" value="Ferritin_DPS_dom"/>
</dbReference>
<keyword evidence="5 8" id="KW-0408">Iron</keyword>
<dbReference type="EMBL" id="BLXT01002861">
    <property type="protein sequence ID" value="GFN98629.1"/>
    <property type="molecule type" value="Genomic_DNA"/>
</dbReference>
<sequence length="173" mass="19795">MSQVRQNFSEDCEAGINRQINLELYASYVYQSIAHYFDQDDVALRGFVQFFKRQSDEEREHAEALMEYQNKRGGQLKLQDVQKPETNSWGSGKNAMRTALNLEKKVNESLIDLHHLAESKGDSQMCDFLDGFLTEQVEAIKKMADLVKQVTGVGEGLGEYLFDKKTLQKMQSS</sequence>
<dbReference type="PANTHER" id="PTHR11431">
    <property type="entry name" value="FERRITIN"/>
    <property type="match status" value="1"/>
</dbReference>
<gene>
    <name evidence="11" type="ORF">PoB_002513500</name>
</gene>
<feature type="binding site" evidence="8">
    <location>
        <position position="136"/>
    </location>
    <ligand>
        <name>Fe cation</name>
        <dbReference type="ChEBI" id="CHEBI:24875"/>
        <label>1</label>
    </ligand>
</feature>
<evidence type="ECO:0000256" key="6">
    <source>
        <dbReference type="ARBA" id="ARBA00025111"/>
    </source>
</evidence>
<proteinExistence type="inferred from homology"/>
<evidence type="ECO:0000256" key="4">
    <source>
        <dbReference type="ARBA" id="ARBA00023002"/>
    </source>
</evidence>
<dbReference type="GO" id="GO:0005737">
    <property type="term" value="C:cytoplasm"/>
    <property type="evidence" value="ECO:0007669"/>
    <property type="project" value="TreeGrafter"/>
</dbReference>
<comment type="similarity">
    <text evidence="1 9">Belongs to the ferritin family.</text>
</comment>
<dbReference type="Pfam" id="PF00210">
    <property type="entry name" value="Ferritin"/>
    <property type="match status" value="1"/>
</dbReference>
<accession>A0AAV3ZS58</accession>
<comment type="function">
    <text evidence="9">Stores iron in a soluble, non-toxic, readily available form. Important for iron homeostasis. Iron is taken up in the ferrous form and deposited as ferric hydroxides after oxidation.</text>
</comment>
<keyword evidence="12" id="KW-1185">Reference proteome</keyword>
<dbReference type="CDD" id="cd01056">
    <property type="entry name" value="Euk_Ferritin"/>
    <property type="match status" value="1"/>
</dbReference>
<dbReference type="FunFam" id="1.20.1260.10:FF:000002">
    <property type="entry name" value="Ferritin, mitochondrial"/>
    <property type="match status" value="1"/>
</dbReference>
<evidence type="ECO:0000259" key="10">
    <source>
        <dbReference type="PROSITE" id="PS50905"/>
    </source>
</evidence>
<dbReference type="GO" id="GO:0008198">
    <property type="term" value="F:ferrous iron binding"/>
    <property type="evidence" value="ECO:0007669"/>
    <property type="project" value="TreeGrafter"/>
</dbReference>
<feature type="domain" description="Ferritin-like diiron" evidence="10">
    <location>
        <begin position="6"/>
        <end position="154"/>
    </location>
</feature>
<evidence type="ECO:0000256" key="3">
    <source>
        <dbReference type="ARBA" id="ARBA00022723"/>
    </source>
</evidence>
<evidence type="ECO:0000256" key="9">
    <source>
        <dbReference type="RuleBase" id="RU361145"/>
    </source>
</evidence>
<evidence type="ECO:0000256" key="5">
    <source>
        <dbReference type="ARBA" id="ARBA00023004"/>
    </source>
</evidence>
<evidence type="ECO:0000256" key="2">
    <source>
        <dbReference type="ARBA" id="ARBA00022434"/>
    </source>
</evidence>
<dbReference type="SUPFAM" id="SSF47240">
    <property type="entry name" value="Ferritin-like"/>
    <property type="match status" value="1"/>
</dbReference>
<dbReference type="InterPro" id="IPR001519">
    <property type="entry name" value="Ferritin"/>
</dbReference>
<dbReference type="Gene3D" id="1.20.1260.10">
    <property type="match status" value="1"/>
</dbReference>
<organism evidence="11 12">
    <name type="scientific">Plakobranchus ocellatus</name>
    <dbReference type="NCBI Taxonomy" id="259542"/>
    <lineage>
        <taxon>Eukaryota</taxon>
        <taxon>Metazoa</taxon>
        <taxon>Spiralia</taxon>
        <taxon>Lophotrochozoa</taxon>
        <taxon>Mollusca</taxon>
        <taxon>Gastropoda</taxon>
        <taxon>Heterobranchia</taxon>
        <taxon>Euthyneura</taxon>
        <taxon>Panpulmonata</taxon>
        <taxon>Sacoglossa</taxon>
        <taxon>Placobranchoidea</taxon>
        <taxon>Plakobranchidae</taxon>
        <taxon>Plakobranchus</taxon>
    </lineage>
</organism>
<evidence type="ECO:0000256" key="7">
    <source>
        <dbReference type="ARBA" id="ARBA00047990"/>
    </source>
</evidence>
<comment type="function">
    <text evidence="6">Stores iron in a soluble, non-toxic, readily available form. Important for iron homeostasis. Has ferroxidase activity. Iron is taken up in the ferrous form and deposited as ferric hydroxides after oxidation.</text>
</comment>
<name>A0AAV3ZS58_9GAST</name>
<evidence type="ECO:0000256" key="8">
    <source>
        <dbReference type="PIRSR" id="PIRSR601519-1"/>
    </source>
</evidence>
<evidence type="ECO:0000313" key="12">
    <source>
        <dbReference type="Proteomes" id="UP000735302"/>
    </source>
</evidence>
<evidence type="ECO:0000256" key="1">
    <source>
        <dbReference type="ARBA" id="ARBA00007513"/>
    </source>
</evidence>
<dbReference type="GO" id="GO:0008199">
    <property type="term" value="F:ferric iron binding"/>
    <property type="evidence" value="ECO:0007669"/>
    <property type="project" value="InterPro"/>
</dbReference>
<dbReference type="GO" id="GO:0006879">
    <property type="term" value="P:intracellular iron ion homeostasis"/>
    <property type="evidence" value="ECO:0007669"/>
    <property type="project" value="UniProtKB-KW"/>
</dbReference>
<comment type="catalytic activity">
    <reaction evidence="7 9">
        <text>4 Fe(2+) + O2 + 4 H(+) = 4 Fe(3+) + 2 H2O</text>
        <dbReference type="Rhea" id="RHEA:11148"/>
        <dbReference type="ChEBI" id="CHEBI:15377"/>
        <dbReference type="ChEBI" id="CHEBI:15378"/>
        <dbReference type="ChEBI" id="CHEBI:15379"/>
        <dbReference type="ChEBI" id="CHEBI:29033"/>
        <dbReference type="ChEBI" id="CHEBI:29034"/>
        <dbReference type="EC" id="1.16.3.1"/>
    </reaction>
</comment>
<feature type="binding site" evidence="8">
    <location>
        <position position="61"/>
    </location>
    <ligand>
        <name>Fe cation</name>
        <dbReference type="ChEBI" id="CHEBI:24875"/>
        <label>1</label>
    </ligand>
</feature>
<dbReference type="AlphaFoldDB" id="A0AAV3ZS58"/>
<feature type="binding site" evidence="8">
    <location>
        <position position="103"/>
    </location>
    <ligand>
        <name>Fe cation</name>
        <dbReference type="ChEBI" id="CHEBI:24875"/>
        <label>1</label>
    </ligand>
</feature>
<dbReference type="EC" id="1.16.3.1" evidence="9"/>